<dbReference type="GeneID" id="63827000"/>
<protein>
    <recommendedName>
        <fullName evidence="5">MYND-type domain-containing protein</fullName>
    </recommendedName>
</protein>
<dbReference type="STRING" id="1314785.A0A165BRJ7"/>
<feature type="domain" description="MYND-type" evidence="5">
    <location>
        <begin position="279"/>
        <end position="323"/>
    </location>
</feature>
<accession>A0A165BRJ7</accession>
<dbReference type="SUPFAM" id="SSF48403">
    <property type="entry name" value="Ankyrin repeat"/>
    <property type="match status" value="1"/>
</dbReference>
<organism evidence="6 7">
    <name type="scientific">Laetiporus sulphureus 93-53</name>
    <dbReference type="NCBI Taxonomy" id="1314785"/>
    <lineage>
        <taxon>Eukaryota</taxon>
        <taxon>Fungi</taxon>
        <taxon>Dikarya</taxon>
        <taxon>Basidiomycota</taxon>
        <taxon>Agaricomycotina</taxon>
        <taxon>Agaricomycetes</taxon>
        <taxon>Polyporales</taxon>
        <taxon>Laetiporus</taxon>
    </lineage>
</organism>
<evidence type="ECO:0000256" key="2">
    <source>
        <dbReference type="ARBA" id="ARBA00022771"/>
    </source>
</evidence>
<dbReference type="EMBL" id="KV427663">
    <property type="protein sequence ID" value="KZT01525.1"/>
    <property type="molecule type" value="Genomic_DNA"/>
</dbReference>
<keyword evidence="7" id="KW-1185">Reference proteome</keyword>
<sequence length="340" mass="39394">MERYRKIARMLIEQHANVNVPTRDGSHAIYWACWGLEFDIVELMLEHGAQKPNIKQDEFVRASGYRAADTARMGSIVRRTKRIIPRPPRPCPCWSGKLLSDCHASGPKPYPPEFLCVCGSWKTFRNCCARGNFGTYESWFEDYKRIVFFSRRNSDEGLSEEMKRVERNMQRQKGMRMDGCVVMSEEDLDMQARHLALIGEALLERGDADPAFVYGVKIINSFPRPWDKQYSKLECESRAERWNHAIDQYIDLKTDSRTRLEIEQQNKVGTDGGLLYKRCEAAGCTHVEGPQSEKMKFCGRCKRKFYCSTECQRGDWPLHKTSARRAATCRRCFPASGRMR</sequence>
<dbReference type="RefSeq" id="XP_040759265.1">
    <property type="nucleotide sequence ID" value="XM_040909971.1"/>
</dbReference>
<dbReference type="InParanoid" id="A0A165BRJ7"/>
<keyword evidence="1" id="KW-0479">Metal-binding</keyword>
<dbReference type="OrthoDB" id="2792537at2759"/>
<evidence type="ECO:0000313" key="7">
    <source>
        <dbReference type="Proteomes" id="UP000076871"/>
    </source>
</evidence>
<dbReference type="AlphaFoldDB" id="A0A165BRJ7"/>
<dbReference type="Pfam" id="PF01753">
    <property type="entry name" value="zf-MYND"/>
    <property type="match status" value="1"/>
</dbReference>
<dbReference type="SUPFAM" id="SSF144232">
    <property type="entry name" value="HIT/MYND zinc finger-like"/>
    <property type="match status" value="1"/>
</dbReference>
<evidence type="ECO:0000256" key="3">
    <source>
        <dbReference type="ARBA" id="ARBA00022833"/>
    </source>
</evidence>
<keyword evidence="3" id="KW-0862">Zinc</keyword>
<evidence type="ECO:0000259" key="5">
    <source>
        <dbReference type="PROSITE" id="PS50865"/>
    </source>
</evidence>
<dbReference type="InterPro" id="IPR002893">
    <property type="entry name" value="Znf_MYND"/>
</dbReference>
<dbReference type="Gene3D" id="6.10.140.2220">
    <property type="match status" value="1"/>
</dbReference>
<dbReference type="PROSITE" id="PS50865">
    <property type="entry name" value="ZF_MYND_2"/>
    <property type="match status" value="1"/>
</dbReference>
<proteinExistence type="predicted"/>
<gene>
    <name evidence="6" type="ORF">LAESUDRAFT_731098</name>
</gene>
<dbReference type="GO" id="GO:0008270">
    <property type="term" value="F:zinc ion binding"/>
    <property type="evidence" value="ECO:0007669"/>
    <property type="project" value="UniProtKB-KW"/>
</dbReference>
<evidence type="ECO:0000256" key="1">
    <source>
        <dbReference type="ARBA" id="ARBA00022723"/>
    </source>
</evidence>
<dbReference type="Gene3D" id="1.25.40.20">
    <property type="entry name" value="Ankyrin repeat-containing domain"/>
    <property type="match status" value="1"/>
</dbReference>
<dbReference type="InterPro" id="IPR036770">
    <property type="entry name" value="Ankyrin_rpt-contain_sf"/>
</dbReference>
<evidence type="ECO:0000313" key="6">
    <source>
        <dbReference type="EMBL" id="KZT01525.1"/>
    </source>
</evidence>
<reference evidence="6 7" key="1">
    <citation type="journal article" date="2016" name="Mol. Biol. Evol.">
        <title>Comparative Genomics of Early-Diverging Mushroom-Forming Fungi Provides Insights into the Origins of Lignocellulose Decay Capabilities.</title>
        <authorList>
            <person name="Nagy L.G."/>
            <person name="Riley R."/>
            <person name="Tritt A."/>
            <person name="Adam C."/>
            <person name="Daum C."/>
            <person name="Floudas D."/>
            <person name="Sun H."/>
            <person name="Yadav J.S."/>
            <person name="Pangilinan J."/>
            <person name="Larsson K.H."/>
            <person name="Matsuura K."/>
            <person name="Barry K."/>
            <person name="Labutti K."/>
            <person name="Kuo R."/>
            <person name="Ohm R.A."/>
            <person name="Bhattacharya S.S."/>
            <person name="Shirouzu T."/>
            <person name="Yoshinaga Y."/>
            <person name="Martin F.M."/>
            <person name="Grigoriev I.V."/>
            <person name="Hibbett D.S."/>
        </authorList>
    </citation>
    <scope>NUCLEOTIDE SEQUENCE [LARGE SCALE GENOMIC DNA]</scope>
    <source>
        <strain evidence="6 7">93-53</strain>
    </source>
</reference>
<keyword evidence="2 4" id="KW-0863">Zinc-finger</keyword>
<evidence type="ECO:0000256" key="4">
    <source>
        <dbReference type="PROSITE-ProRule" id="PRU00134"/>
    </source>
</evidence>
<name>A0A165BRJ7_9APHY</name>
<dbReference type="Proteomes" id="UP000076871">
    <property type="component" value="Unassembled WGS sequence"/>
</dbReference>